<dbReference type="PIRSF" id="PIRSF005917">
    <property type="entry name" value="MTase_YraL"/>
    <property type="match status" value="1"/>
</dbReference>
<keyword evidence="5 6" id="KW-0949">S-adenosyl-L-methionine</keyword>
<evidence type="ECO:0000256" key="5">
    <source>
        <dbReference type="ARBA" id="ARBA00022691"/>
    </source>
</evidence>
<sequence>MPSSAATLSIVATPIGNLDDMSARAREVLAAADVIAAEDTRHSRRLMSHLGVGTPLISLHEHNESARIDQIIERLAAGEHVALISDAGTPLISDPGYALVAAVRAAGHAVVAVPGPCAVIAALSVAGLPTDRFVFEGFLPSKPGARRARLEALAEEPRTVVCYESSHRIVATAADLAERFGMRQLVLARELTKLHEQSVALAAAELPAWLAADDNRRRGEFVLVIAGAPEPQSRPREISLDALLAELLPLAGTKKAATIAARLTGTARNAAYQRALELAG</sequence>
<name>A0A084IP79_SALHC</name>
<keyword evidence="1 6" id="KW-0963">Cytoplasm</keyword>
<evidence type="ECO:0000313" key="10">
    <source>
        <dbReference type="Proteomes" id="UP000028302"/>
    </source>
</evidence>
<dbReference type="InterPro" id="IPR018063">
    <property type="entry name" value="SAM_MeTrfase_RsmI_CS"/>
</dbReference>
<dbReference type="InterPro" id="IPR000878">
    <property type="entry name" value="4pyrrol_Mease"/>
</dbReference>
<dbReference type="InterPro" id="IPR053910">
    <property type="entry name" value="RsmI_HTH"/>
</dbReference>
<comment type="caution">
    <text evidence="9">The sequence shown here is derived from an EMBL/GenBank/DDBJ whole genome shotgun (WGS) entry which is preliminary data.</text>
</comment>
<comment type="catalytic activity">
    <reaction evidence="6">
        <text>cytidine(1402) in 16S rRNA + S-adenosyl-L-methionine = 2'-O-methylcytidine(1402) in 16S rRNA + S-adenosyl-L-homocysteine + H(+)</text>
        <dbReference type="Rhea" id="RHEA:42924"/>
        <dbReference type="Rhea" id="RHEA-COMP:10285"/>
        <dbReference type="Rhea" id="RHEA-COMP:10286"/>
        <dbReference type="ChEBI" id="CHEBI:15378"/>
        <dbReference type="ChEBI" id="CHEBI:57856"/>
        <dbReference type="ChEBI" id="CHEBI:59789"/>
        <dbReference type="ChEBI" id="CHEBI:74495"/>
        <dbReference type="ChEBI" id="CHEBI:82748"/>
        <dbReference type="EC" id="2.1.1.198"/>
    </reaction>
</comment>
<evidence type="ECO:0000313" key="9">
    <source>
        <dbReference type="EMBL" id="KEZ78513.1"/>
    </source>
</evidence>
<dbReference type="InterPro" id="IPR014777">
    <property type="entry name" value="4pyrrole_Mease_sub1"/>
</dbReference>
<evidence type="ECO:0000256" key="6">
    <source>
        <dbReference type="HAMAP-Rule" id="MF_01877"/>
    </source>
</evidence>
<dbReference type="EMBL" id="APNK01000004">
    <property type="protein sequence ID" value="KEZ78513.1"/>
    <property type="molecule type" value="Genomic_DNA"/>
</dbReference>
<dbReference type="NCBIfam" id="TIGR00096">
    <property type="entry name" value="16S rRNA (cytidine(1402)-2'-O)-methyltransferase"/>
    <property type="match status" value="1"/>
</dbReference>
<dbReference type="GO" id="GO:0005737">
    <property type="term" value="C:cytoplasm"/>
    <property type="evidence" value="ECO:0007669"/>
    <property type="project" value="UniProtKB-SubCell"/>
</dbReference>
<dbReference type="GO" id="GO:0005524">
    <property type="term" value="F:ATP binding"/>
    <property type="evidence" value="ECO:0007669"/>
    <property type="project" value="UniProtKB-UniRule"/>
</dbReference>
<dbReference type="Pfam" id="PF23016">
    <property type="entry name" value="RsmI_C"/>
    <property type="match status" value="1"/>
</dbReference>
<comment type="function">
    <text evidence="6">Catalyzes the 2'-O-methylation of the ribose of cytidine 1402 (C1402) in 16S rRNA.</text>
</comment>
<keyword evidence="3 6" id="KW-0489">Methyltransferase</keyword>
<dbReference type="Proteomes" id="UP000028302">
    <property type="component" value="Unassembled WGS sequence"/>
</dbReference>
<dbReference type="FunFam" id="3.30.950.10:FF:000002">
    <property type="entry name" value="Ribosomal RNA small subunit methyltransferase I"/>
    <property type="match status" value="1"/>
</dbReference>
<comment type="similarity">
    <text evidence="6">Belongs to the methyltransferase superfamily. RsmI family.</text>
</comment>
<dbReference type="InterPro" id="IPR035996">
    <property type="entry name" value="4pyrrol_Methylase_sf"/>
</dbReference>
<dbReference type="HAMAP" id="MF_01877">
    <property type="entry name" value="16SrRNA_methyltr_I"/>
    <property type="match status" value="1"/>
</dbReference>
<dbReference type="STRING" id="1304275.C41B8_04756"/>
<dbReference type="CDD" id="cd11648">
    <property type="entry name" value="RsmI"/>
    <property type="match status" value="1"/>
</dbReference>
<dbReference type="OrthoDB" id="9809084at2"/>
<comment type="subcellular location">
    <subcellularLocation>
        <location evidence="6">Cytoplasm</location>
    </subcellularLocation>
</comment>
<evidence type="ECO:0000256" key="3">
    <source>
        <dbReference type="ARBA" id="ARBA00022603"/>
    </source>
</evidence>
<evidence type="ECO:0000256" key="7">
    <source>
        <dbReference type="PROSITE-ProRule" id="PRU00409"/>
    </source>
</evidence>
<dbReference type="InterPro" id="IPR011761">
    <property type="entry name" value="ATP-grasp"/>
</dbReference>
<dbReference type="eggNOG" id="COG0313">
    <property type="taxonomic scope" value="Bacteria"/>
</dbReference>
<dbReference type="RefSeq" id="WP_037334794.1">
    <property type="nucleotide sequence ID" value="NZ_APNK01000004.1"/>
</dbReference>
<dbReference type="PROSITE" id="PS50975">
    <property type="entry name" value="ATP_GRASP"/>
    <property type="match status" value="1"/>
</dbReference>
<dbReference type="Gene3D" id="3.30.950.10">
    <property type="entry name" value="Methyltransferase, Cobalt-precorrin-4 Transmethylase, Domain 2"/>
    <property type="match status" value="1"/>
</dbReference>
<keyword evidence="2 6" id="KW-0698">rRNA processing</keyword>
<keyword evidence="10" id="KW-1185">Reference proteome</keyword>
<dbReference type="InterPro" id="IPR014776">
    <property type="entry name" value="4pyrrole_Mease_sub2"/>
</dbReference>
<evidence type="ECO:0000256" key="2">
    <source>
        <dbReference type="ARBA" id="ARBA00022552"/>
    </source>
</evidence>
<dbReference type="PANTHER" id="PTHR46111">
    <property type="entry name" value="RIBOSOMAL RNA SMALL SUBUNIT METHYLTRANSFERASE I"/>
    <property type="match status" value="1"/>
</dbReference>
<accession>A0A084IP79</accession>
<dbReference type="PATRIC" id="fig|1304275.5.peg.974"/>
<reference evidence="9 10" key="1">
    <citation type="submission" date="2013-03" db="EMBL/GenBank/DDBJ databases">
        <title>Salinisphaera hydrothermalis C41B8 Genome Sequencing.</title>
        <authorList>
            <person name="Li C."/>
            <person name="Lai Q."/>
            <person name="Shao Z."/>
        </authorList>
    </citation>
    <scope>NUCLEOTIDE SEQUENCE [LARGE SCALE GENOMIC DNA]</scope>
    <source>
        <strain evidence="9 10">C41B8</strain>
    </source>
</reference>
<gene>
    <name evidence="6" type="primary">rsmI</name>
    <name evidence="9" type="ORF">C41B8_04756</name>
</gene>
<dbReference type="GO" id="GO:0046872">
    <property type="term" value="F:metal ion binding"/>
    <property type="evidence" value="ECO:0007669"/>
    <property type="project" value="InterPro"/>
</dbReference>
<dbReference type="FunFam" id="3.40.1010.10:FF:000007">
    <property type="entry name" value="Ribosomal RNA small subunit methyltransferase I"/>
    <property type="match status" value="1"/>
</dbReference>
<evidence type="ECO:0000259" key="8">
    <source>
        <dbReference type="PROSITE" id="PS50975"/>
    </source>
</evidence>
<dbReference type="Gene3D" id="3.40.1010.10">
    <property type="entry name" value="Cobalt-precorrin-4 Transmethylase, Domain 1"/>
    <property type="match status" value="1"/>
</dbReference>
<keyword evidence="4 6" id="KW-0808">Transferase</keyword>
<dbReference type="SUPFAM" id="SSF53790">
    <property type="entry name" value="Tetrapyrrole methylase"/>
    <property type="match status" value="1"/>
</dbReference>
<dbReference type="InterPro" id="IPR008189">
    <property type="entry name" value="rRNA_ssu_MeTfrase_I"/>
</dbReference>
<organism evidence="9 10">
    <name type="scientific">Salinisphaera hydrothermalis (strain C41B8)</name>
    <dbReference type="NCBI Taxonomy" id="1304275"/>
    <lineage>
        <taxon>Bacteria</taxon>
        <taxon>Pseudomonadati</taxon>
        <taxon>Pseudomonadota</taxon>
        <taxon>Gammaproteobacteria</taxon>
        <taxon>Salinisphaerales</taxon>
        <taxon>Salinisphaeraceae</taxon>
        <taxon>Salinisphaera</taxon>
    </lineage>
</organism>
<keyword evidence="7" id="KW-0547">Nucleotide-binding</keyword>
<protein>
    <recommendedName>
        <fullName evidence="6">Ribosomal RNA small subunit methyltransferase I</fullName>
        <ecNumber evidence="6">2.1.1.198</ecNumber>
    </recommendedName>
    <alternativeName>
        <fullName evidence="6">16S rRNA 2'-O-ribose C1402 methyltransferase</fullName>
    </alternativeName>
    <alternativeName>
        <fullName evidence="6">rRNA (cytidine-2'-O-)-methyltransferase RsmI</fullName>
    </alternativeName>
</protein>
<dbReference type="GO" id="GO:0070677">
    <property type="term" value="F:rRNA (cytosine-2'-O-)-methyltransferase activity"/>
    <property type="evidence" value="ECO:0007669"/>
    <property type="project" value="UniProtKB-UniRule"/>
</dbReference>
<dbReference type="AlphaFoldDB" id="A0A084IP79"/>
<dbReference type="EC" id="2.1.1.198" evidence="6"/>
<dbReference type="Pfam" id="PF00590">
    <property type="entry name" value="TP_methylase"/>
    <property type="match status" value="1"/>
</dbReference>
<feature type="domain" description="ATP-grasp" evidence="8">
    <location>
        <begin position="44"/>
        <end position="277"/>
    </location>
</feature>
<evidence type="ECO:0000256" key="4">
    <source>
        <dbReference type="ARBA" id="ARBA00022679"/>
    </source>
</evidence>
<evidence type="ECO:0000256" key="1">
    <source>
        <dbReference type="ARBA" id="ARBA00022490"/>
    </source>
</evidence>
<dbReference type="PANTHER" id="PTHR46111:SF1">
    <property type="entry name" value="RIBOSOMAL RNA SMALL SUBUNIT METHYLTRANSFERASE I"/>
    <property type="match status" value="1"/>
</dbReference>
<dbReference type="PROSITE" id="PS01296">
    <property type="entry name" value="RSMI"/>
    <property type="match status" value="1"/>
</dbReference>
<keyword evidence="7" id="KW-0067">ATP-binding</keyword>
<proteinExistence type="inferred from homology"/>